<dbReference type="GO" id="GO:0035447">
    <property type="term" value="F:mycothiol synthase activity"/>
    <property type="evidence" value="ECO:0007669"/>
    <property type="project" value="UniProtKB-EC"/>
</dbReference>
<keyword evidence="5" id="KW-1185">Reference proteome</keyword>
<dbReference type="PROSITE" id="PS51186">
    <property type="entry name" value="GNAT"/>
    <property type="match status" value="2"/>
</dbReference>
<feature type="domain" description="N-acetyltransferase" evidence="3">
    <location>
        <begin position="8"/>
        <end position="154"/>
    </location>
</feature>
<feature type="domain" description="N-acetyltransferase" evidence="3">
    <location>
        <begin position="159"/>
        <end position="298"/>
    </location>
</feature>
<protein>
    <submittedName>
        <fullName evidence="4">Mycothiol acetyltransferase</fullName>
        <ecNumber evidence="4">2.3.1.189</ecNumber>
    </submittedName>
</protein>
<evidence type="ECO:0000313" key="5">
    <source>
        <dbReference type="Proteomes" id="UP000215027"/>
    </source>
</evidence>
<evidence type="ECO:0000259" key="3">
    <source>
        <dbReference type="PROSITE" id="PS51186"/>
    </source>
</evidence>
<dbReference type="InterPro" id="IPR050832">
    <property type="entry name" value="Bact_Acetyltransf"/>
</dbReference>
<dbReference type="SUPFAM" id="SSF55729">
    <property type="entry name" value="Acyl-CoA N-acyltransferases (Nat)"/>
    <property type="match status" value="2"/>
</dbReference>
<dbReference type="Pfam" id="PF00583">
    <property type="entry name" value="Acetyltransf_1"/>
    <property type="match status" value="2"/>
</dbReference>
<dbReference type="Gene3D" id="3.40.630.30">
    <property type="match status" value="1"/>
</dbReference>
<dbReference type="PANTHER" id="PTHR43877:SF1">
    <property type="entry name" value="ACETYLTRANSFERASE"/>
    <property type="match status" value="1"/>
</dbReference>
<dbReference type="EC" id="2.3.1.189" evidence="4"/>
<reference evidence="4" key="1">
    <citation type="submission" date="2016-01" db="EMBL/GenBank/DDBJ databases">
        <authorList>
            <person name="Mcilroy J.S."/>
            <person name="Karst M S."/>
            <person name="Albertsen M."/>
        </authorList>
    </citation>
    <scope>NUCLEOTIDE SEQUENCE</scope>
    <source>
        <strain evidence="4">Cfx-K</strain>
    </source>
</reference>
<organism evidence="4 5">
    <name type="scientific">Candidatus Promineifilum breve</name>
    <dbReference type="NCBI Taxonomy" id="1806508"/>
    <lineage>
        <taxon>Bacteria</taxon>
        <taxon>Bacillati</taxon>
        <taxon>Chloroflexota</taxon>
        <taxon>Ardenticatenia</taxon>
        <taxon>Candidatus Promineifilales</taxon>
        <taxon>Candidatus Promineifilaceae</taxon>
        <taxon>Candidatus Promineifilum</taxon>
    </lineage>
</organism>
<sequence length="303" mass="33291">MMHLGSQFDIRAAVPDDAASLFVVQAALAPTDAGQMPVWMQEMEERLESGGRAWVAARGRRLAGYALIDPLPGLPGDYDLSGGIVPARRRQGLGTRLLRHVQDAGRELGVGRLSCRVESLEDETATFLLRRGFSIEHEECLLELGDLTDLPPVPTGPPAELTTLEPEQAVATFCRVYDAAFAGQPWSQPYTALEVAGALTDPDDLLFLMAGGEAIGVVWHEMLPNGRGRIEPIGIAPDYQGRGYGRRLLIEALHRLRRRGANPIEIGLWRRNDVAMNLYKSLGFSEEQNWYYLACDLAGLKTV</sequence>
<dbReference type="PANTHER" id="PTHR43877">
    <property type="entry name" value="AMINOALKYLPHOSPHONATE N-ACETYLTRANSFERASE-RELATED-RELATED"/>
    <property type="match status" value="1"/>
</dbReference>
<evidence type="ECO:0000313" key="4">
    <source>
        <dbReference type="EMBL" id="CUS02898.2"/>
    </source>
</evidence>
<proteinExistence type="predicted"/>
<name>A0A160T212_9CHLR</name>
<dbReference type="KEGG" id="pbf:CFX0092_A1020"/>
<dbReference type="InterPro" id="IPR000182">
    <property type="entry name" value="GNAT_dom"/>
</dbReference>
<evidence type="ECO:0000256" key="2">
    <source>
        <dbReference type="ARBA" id="ARBA00023315"/>
    </source>
</evidence>
<gene>
    <name evidence="4" type="ORF">CFX0092_A1020</name>
</gene>
<dbReference type="InterPro" id="IPR016181">
    <property type="entry name" value="Acyl_CoA_acyltransferase"/>
</dbReference>
<keyword evidence="2 4" id="KW-0012">Acyltransferase</keyword>
<accession>A0A160T212</accession>
<evidence type="ECO:0000256" key="1">
    <source>
        <dbReference type="ARBA" id="ARBA00022679"/>
    </source>
</evidence>
<dbReference type="AlphaFoldDB" id="A0A160T212"/>
<keyword evidence="1 4" id="KW-0808">Transferase</keyword>
<dbReference type="EMBL" id="LN890655">
    <property type="protein sequence ID" value="CUS02898.2"/>
    <property type="molecule type" value="Genomic_DNA"/>
</dbReference>
<dbReference type="Proteomes" id="UP000215027">
    <property type="component" value="Chromosome I"/>
</dbReference>
<dbReference type="CDD" id="cd04301">
    <property type="entry name" value="NAT_SF"/>
    <property type="match status" value="2"/>
</dbReference>